<evidence type="ECO:0000256" key="1">
    <source>
        <dbReference type="ARBA" id="ARBA00023122"/>
    </source>
</evidence>
<dbReference type="CDD" id="cd04623">
    <property type="entry name" value="CBS_pair_bac_euk"/>
    <property type="match status" value="1"/>
</dbReference>
<dbReference type="KEGG" id="thas:C6Y53_16120"/>
<sequence length="145" mass="15429">MLVQQILKSKPQQGVLTVSPDASVAEAAAILADRRIGSVVVSEDGGKSATGILSERDIVRELAKSGGDCLQKSVGDYMTRNLVTCNSQASVQEVLTQMTEGRFRHMPVVDNGDMIGLVTIGDLVKAQLSEVAMEKEALEGMIMGH</sequence>
<accession>A0A2S0MT88</accession>
<evidence type="ECO:0000256" key="2">
    <source>
        <dbReference type="PROSITE-ProRule" id="PRU00703"/>
    </source>
</evidence>
<name>A0A2S0MT88_9RHOB</name>
<dbReference type="PROSITE" id="PS51371">
    <property type="entry name" value="CBS"/>
    <property type="match status" value="2"/>
</dbReference>
<dbReference type="SMART" id="SM00116">
    <property type="entry name" value="CBS"/>
    <property type="match status" value="2"/>
</dbReference>
<dbReference type="EMBL" id="CP027665">
    <property type="protein sequence ID" value="AVO39088.1"/>
    <property type="molecule type" value="Genomic_DNA"/>
</dbReference>
<dbReference type="RefSeq" id="WP_106473398.1">
    <property type="nucleotide sequence ID" value="NZ_CP027665.1"/>
</dbReference>
<dbReference type="PANTHER" id="PTHR43080">
    <property type="entry name" value="CBS DOMAIN-CONTAINING PROTEIN CBSX3, MITOCHONDRIAL"/>
    <property type="match status" value="1"/>
</dbReference>
<dbReference type="InterPro" id="IPR051257">
    <property type="entry name" value="Diverse_CBS-Domain"/>
</dbReference>
<evidence type="ECO:0000313" key="4">
    <source>
        <dbReference type="EMBL" id="AVO39088.1"/>
    </source>
</evidence>
<dbReference type="Gene3D" id="3.10.580.10">
    <property type="entry name" value="CBS-domain"/>
    <property type="match status" value="1"/>
</dbReference>
<dbReference type="PANTHER" id="PTHR43080:SF2">
    <property type="entry name" value="CBS DOMAIN-CONTAINING PROTEIN"/>
    <property type="match status" value="1"/>
</dbReference>
<keyword evidence="1 2" id="KW-0129">CBS domain</keyword>
<evidence type="ECO:0000313" key="5">
    <source>
        <dbReference type="Proteomes" id="UP000237655"/>
    </source>
</evidence>
<dbReference type="AlphaFoldDB" id="A0A2S0MT88"/>
<keyword evidence="5" id="KW-1185">Reference proteome</keyword>
<dbReference type="InterPro" id="IPR044725">
    <property type="entry name" value="CBSX3_CBS_dom"/>
</dbReference>
<protein>
    <submittedName>
        <fullName evidence="4">CBS domain-containing protein</fullName>
    </submittedName>
</protein>
<evidence type="ECO:0000259" key="3">
    <source>
        <dbReference type="PROSITE" id="PS51371"/>
    </source>
</evidence>
<dbReference type="Pfam" id="PF00571">
    <property type="entry name" value="CBS"/>
    <property type="match status" value="2"/>
</dbReference>
<proteinExistence type="predicted"/>
<organism evidence="4 5">
    <name type="scientific">Pukyongiella litopenaei</name>
    <dbReference type="NCBI Taxonomy" id="2605946"/>
    <lineage>
        <taxon>Bacteria</taxon>
        <taxon>Pseudomonadati</taxon>
        <taxon>Pseudomonadota</taxon>
        <taxon>Alphaproteobacteria</taxon>
        <taxon>Rhodobacterales</taxon>
        <taxon>Paracoccaceae</taxon>
        <taxon>Pukyongiella</taxon>
    </lineage>
</organism>
<gene>
    <name evidence="4" type="ORF">C6Y53_16120</name>
</gene>
<reference evidence="5" key="1">
    <citation type="submission" date="2018-03" db="EMBL/GenBank/DDBJ databases">
        <title>Genomic analysis of the strain SH-1 isolated from shrimp intestine.</title>
        <authorList>
            <person name="Kim Y.-S."/>
            <person name="Kim S.-E."/>
            <person name="Kim K.-H."/>
        </authorList>
    </citation>
    <scope>NUCLEOTIDE SEQUENCE [LARGE SCALE GENOMIC DNA]</scope>
    <source>
        <strain evidence="5">SH-1</strain>
    </source>
</reference>
<dbReference type="InterPro" id="IPR000644">
    <property type="entry name" value="CBS_dom"/>
</dbReference>
<dbReference type="Proteomes" id="UP000237655">
    <property type="component" value="Chromosome"/>
</dbReference>
<dbReference type="InterPro" id="IPR046342">
    <property type="entry name" value="CBS_dom_sf"/>
</dbReference>
<feature type="domain" description="CBS" evidence="3">
    <location>
        <begin position="11"/>
        <end position="69"/>
    </location>
</feature>
<feature type="domain" description="CBS" evidence="3">
    <location>
        <begin position="78"/>
        <end position="133"/>
    </location>
</feature>
<dbReference type="SUPFAM" id="SSF54631">
    <property type="entry name" value="CBS-domain pair"/>
    <property type="match status" value="1"/>
</dbReference>